<evidence type="ECO:0000313" key="2">
    <source>
        <dbReference type="EMBL" id="KAJ5520681.1"/>
    </source>
</evidence>
<accession>A0A9W9Y5S7</accession>
<proteinExistence type="predicted"/>
<feature type="region of interest" description="Disordered" evidence="1">
    <location>
        <begin position="1"/>
        <end position="75"/>
    </location>
</feature>
<feature type="compositionally biased region" description="Low complexity" evidence="1">
    <location>
        <begin position="16"/>
        <end position="32"/>
    </location>
</feature>
<dbReference type="OrthoDB" id="4366941at2759"/>
<comment type="caution">
    <text evidence="2">The sequence shown here is derived from an EMBL/GenBank/DDBJ whole genome shotgun (WGS) entry which is preliminary data.</text>
</comment>
<reference evidence="2" key="2">
    <citation type="journal article" date="2023" name="IMA Fungus">
        <title>Comparative genomic study of the Penicillium genus elucidates a diverse pangenome and 15 lateral gene transfer events.</title>
        <authorList>
            <person name="Petersen C."/>
            <person name="Sorensen T."/>
            <person name="Nielsen M.R."/>
            <person name="Sondergaard T.E."/>
            <person name="Sorensen J.L."/>
            <person name="Fitzpatrick D.A."/>
            <person name="Frisvad J.C."/>
            <person name="Nielsen K.L."/>
        </authorList>
    </citation>
    <scope>NUCLEOTIDE SEQUENCE</scope>
    <source>
        <strain evidence="2">IBT 29495</strain>
    </source>
</reference>
<feature type="compositionally biased region" description="Polar residues" evidence="1">
    <location>
        <begin position="1"/>
        <end position="15"/>
    </location>
</feature>
<reference evidence="2" key="1">
    <citation type="submission" date="2022-12" db="EMBL/GenBank/DDBJ databases">
        <authorList>
            <person name="Petersen C."/>
        </authorList>
    </citation>
    <scope>NUCLEOTIDE SEQUENCE</scope>
    <source>
        <strain evidence="2">IBT 29495</strain>
    </source>
</reference>
<name>A0A9W9Y5S7_9EURO</name>
<keyword evidence="3" id="KW-1185">Reference proteome</keyword>
<gene>
    <name evidence="2" type="ORF">N7463_001134</name>
</gene>
<evidence type="ECO:0000256" key="1">
    <source>
        <dbReference type="SAM" id="MobiDB-lite"/>
    </source>
</evidence>
<feature type="compositionally biased region" description="Basic and acidic residues" evidence="1">
    <location>
        <begin position="37"/>
        <end position="56"/>
    </location>
</feature>
<dbReference type="Proteomes" id="UP001149954">
    <property type="component" value="Unassembled WGS sequence"/>
</dbReference>
<sequence>MSNAMDSSNQSFPQQTTTNTATSNAAVASSSTPKSSDNTHTEQKLSADKQFQRSTDHMGGWIKPAGLNHPDTFAV</sequence>
<protein>
    <submittedName>
        <fullName evidence="2">Uncharacterized protein</fullName>
    </submittedName>
</protein>
<dbReference type="EMBL" id="JAPWDS010000001">
    <property type="protein sequence ID" value="KAJ5520681.1"/>
    <property type="molecule type" value="Genomic_DNA"/>
</dbReference>
<organism evidence="2 3">
    <name type="scientific">Penicillium fimorum</name>
    <dbReference type="NCBI Taxonomy" id="1882269"/>
    <lineage>
        <taxon>Eukaryota</taxon>
        <taxon>Fungi</taxon>
        <taxon>Dikarya</taxon>
        <taxon>Ascomycota</taxon>
        <taxon>Pezizomycotina</taxon>
        <taxon>Eurotiomycetes</taxon>
        <taxon>Eurotiomycetidae</taxon>
        <taxon>Eurotiales</taxon>
        <taxon>Aspergillaceae</taxon>
        <taxon>Penicillium</taxon>
    </lineage>
</organism>
<evidence type="ECO:0000313" key="3">
    <source>
        <dbReference type="Proteomes" id="UP001149954"/>
    </source>
</evidence>
<dbReference type="AlphaFoldDB" id="A0A9W9Y5S7"/>